<keyword evidence="3" id="KW-1185">Reference proteome</keyword>
<dbReference type="RefSeq" id="WP_258119951.1">
    <property type="nucleotide sequence ID" value="NZ_CP062229.1"/>
</dbReference>
<sequence>MDINIAGRERAAGYPGTSFATQQATQQADFDQHLREAAQQGSLVGSATPELEHHLGTAARQPKLVVISNRVATFGPLQPKTGGLAAALEPVVERSGAVWMGSSGKLGDGSEPLDIGQHGEGQVAKLDLPREHYSGYYEGFANSILWPALHSLPDRMAASANHYKSYQEINKFVAGAAFQFRDRDAIWVHDYHFLPLGAGLQNLGVDKPIGFFLHTPWPAPDMIEQVPNHGELMQSMLAYDLLGFQTNWDLNNFRACLRTHLGLEIEHGVVISARGHTRCQTFPIGIDPKQFARNASESLAKPDPYISSLQKKLNGAKLAIGVDRLDYTKGIDERIKAFDQVLAAEPRSIVLLQIANPSRTEIEAYKIYKRDVESLVERVNDKHGTNEWRPVLYENSPFTQAQLAGLYRAARVGVVTPLRDGMNLVAKEYVAAQDPNDPGVLVLSKFAGAAEDFDQNEALLVDPTRPDEIAAAISKAANMPREERVQRWRAMMDKLEAYTIHDWSAHFVQELDKSRVTVRATCSDLGSGWIN</sequence>
<evidence type="ECO:0000313" key="2">
    <source>
        <dbReference type="EMBL" id="UVC15255.1"/>
    </source>
</evidence>
<name>A0ABY5QVQ4_9HYPH</name>
<dbReference type="InterPro" id="IPR001830">
    <property type="entry name" value="Glyco_trans_20"/>
</dbReference>
<dbReference type="Proteomes" id="UP001058098">
    <property type="component" value="Chromosome"/>
</dbReference>
<protein>
    <submittedName>
        <fullName evidence="2">Trehalose-6-phosphate synthase</fullName>
    </submittedName>
</protein>
<gene>
    <name evidence="2" type="ORF">IHQ72_32695</name>
</gene>
<dbReference type="CDD" id="cd03788">
    <property type="entry name" value="GT20_TPS"/>
    <property type="match status" value="1"/>
</dbReference>
<dbReference type="Pfam" id="PF00982">
    <property type="entry name" value="Glyco_transf_20"/>
    <property type="match status" value="1"/>
</dbReference>
<evidence type="ECO:0000256" key="1">
    <source>
        <dbReference type="ARBA" id="ARBA00008799"/>
    </source>
</evidence>
<dbReference type="EMBL" id="CP062229">
    <property type="protein sequence ID" value="UVC15255.1"/>
    <property type="molecule type" value="Genomic_DNA"/>
</dbReference>
<dbReference type="PANTHER" id="PTHR10788:SF106">
    <property type="entry name" value="BCDNA.GH08860"/>
    <property type="match status" value="1"/>
</dbReference>
<evidence type="ECO:0000313" key="3">
    <source>
        <dbReference type="Proteomes" id="UP001058098"/>
    </source>
</evidence>
<reference evidence="2" key="1">
    <citation type="submission" date="2020-09" db="EMBL/GenBank/DDBJ databases">
        <title>Rhizobia associated with sainfoin plants.</title>
        <authorList>
            <person name="Asharfi S."/>
            <person name="Kuzmanovic N."/>
            <person name="Bunk B."/>
            <person name="Sproeer C."/>
            <person name="Becker M."/>
            <person name="Thuenen T."/>
        </authorList>
    </citation>
    <scope>NUCLEOTIDE SEQUENCE</scope>
    <source>
        <strain evidence="2">OM4</strain>
    </source>
</reference>
<dbReference type="SUPFAM" id="SSF53756">
    <property type="entry name" value="UDP-Glycosyltransferase/glycogen phosphorylase"/>
    <property type="match status" value="1"/>
</dbReference>
<proteinExistence type="inferred from homology"/>
<accession>A0ABY5QVQ4</accession>
<organism evidence="2 3">
    <name type="scientific">Mesorhizobium onobrychidis</name>
    <dbReference type="NCBI Taxonomy" id="2775404"/>
    <lineage>
        <taxon>Bacteria</taxon>
        <taxon>Pseudomonadati</taxon>
        <taxon>Pseudomonadota</taxon>
        <taxon>Alphaproteobacteria</taxon>
        <taxon>Hyphomicrobiales</taxon>
        <taxon>Phyllobacteriaceae</taxon>
        <taxon>Mesorhizobium</taxon>
    </lineage>
</organism>
<comment type="similarity">
    <text evidence="1">Belongs to the glycosyltransferase 20 family.</text>
</comment>
<dbReference type="PANTHER" id="PTHR10788">
    <property type="entry name" value="TREHALOSE-6-PHOSPHATE SYNTHASE"/>
    <property type="match status" value="1"/>
</dbReference>
<dbReference type="Gene3D" id="3.40.50.2000">
    <property type="entry name" value="Glycogen Phosphorylase B"/>
    <property type="match status" value="2"/>
</dbReference>